<dbReference type="GO" id="GO:0016036">
    <property type="term" value="P:cellular response to phosphate starvation"/>
    <property type="evidence" value="ECO:0007669"/>
    <property type="project" value="TreeGrafter"/>
</dbReference>
<dbReference type="EMBL" id="CAACYI010000001">
    <property type="protein sequence ID" value="VFB15609.1"/>
    <property type="molecule type" value="Genomic_DNA"/>
</dbReference>
<dbReference type="GO" id="GO:0000155">
    <property type="term" value="F:phosphorelay sensor kinase activity"/>
    <property type="evidence" value="ECO:0007669"/>
    <property type="project" value="InterPro"/>
</dbReference>
<keyword evidence="8" id="KW-1133">Transmembrane helix</keyword>
<dbReference type="InterPro" id="IPR036890">
    <property type="entry name" value="HATPase_C_sf"/>
</dbReference>
<evidence type="ECO:0000256" key="8">
    <source>
        <dbReference type="SAM" id="Phobius"/>
    </source>
</evidence>
<evidence type="ECO:0000256" key="3">
    <source>
        <dbReference type="ARBA" id="ARBA00012438"/>
    </source>
</evidence>
<dbReference type="GO" id="GO:0005886">
    <property type="term" value="C:plasma membrane"/>
    <property type="evidence" value="ECO:0007669"/>
    <property type="project" value="TreeGrafter"/>
</dbReference>
<evidence type="ECO:0000259" key="9">
    <source>
        <dbReference type="PROSITE" id="PS50109"/>
    </source>
</evidence>
<evidence type="ECO:0000256" key="1">
    <source>
        <dbReference type="ARBA" id="ARBA00000085"/>
    </source>
</evidence>
<evidence type="ECO:0000256" key="2">
    <source>
        <dbReference type="ARBA" id="ARBA00004370"/>
    </source>
</evidence>
<dbReference type="Pfam" id="PF00512">
    <property type="entry name" value="HisKA"/>
    <property type="match status" value="1"/>
</dbReference>
<keyword evidence="5 10" id="KW-0808">Transferase</keyword>
<keyword evidence="8" id="KW-0812">Transmembrane</keyword>
<dbReference type="InterPro" id="IPR004358">
    <property type="entry name" value="Sig_transdc_His_kin-like_C"/>
</dbReference>
<comment type="subcellular location">
    <subcellularLocation>
        <location evidence="2">Membrane</location>
    </subcellularLocation>
</comment>
<keyword evidence="7" id="KW-0902">Two-component regulatory system</keyword>
<evidence type="ECO:0000313" key="11">
    <source>
        <dbReference type="Proteomes" id="UP000377798"/>
    </source>
</evidence>
<comment type="catalytic activity">
    <reaction evidence="1">
        <text>ATP + protein L-histidine = ADP + protein N-phospho-L-histidine.</text>
        <dbReference type="EC" id="2.7.13.3"/>
    </reaction>
</comment>
<dbReference type="PANTHER" id="PTHR45453">
    <property type="entry name" value="PHOSPHATE REGULON SENSOR PROTEIN PHOR"/>
    <property type="match status" value="1"/>
</dbReference>
<dbReference type="RefSeq" id="WP_165478571.1">
    <property type="nucleotide sequence ID" value="NZ_CAACYI010000001.1"/>
</dbReference>
<dbReference type="InterPro" id="IPR003594">
    <property type="entry name" value="HATPase_dom"/>
</dbReference>
<dbReference type="Gene3D" id="1.10.287.130">
    <property type="match status" value="1"/>
</dbReference>
<evidence type="ECO:0000256" key="4">
    <source>
        <dbReference type="ARBA" id="ARBA00022553"/>
    </source>
</evidence>
<feature type="transmembrane region" description="Helical" evidence="8">
    <location>
        <begin position="12"/>
        <end position="32"/>
    </location>
</feature>
<dbReference type="PROSITE" id="PS50109">
    <property type="entry name" value="HIS_KIN"/>
    <property type="match status" value="1"/>
</dbReference>
<dbReference type="SMART" id="SM00387">
    <property type="entry name" value="HATPase_c"/>
    <property type="match status" value="1"/>
</dbReference>
<dbReference type="SUPFAM" id="SSF47384">
    <property type="entry name" value="Homodimeric domain of signal transducing histidine kinase"/>
    <property type="match status" value="1"/>
</dbReference>
<gene>
    <name evidence="10" type="primary">phoR_2</name>
    <name evidence="10" type="ORF">NCTC13150_00108</name>
</gene>
<organism evidence="10 11">
    <name type="scientific">Urinicoccus massiliensis</name>
    <dbReference type="NCBI Taxonomy" id="1723382"/>
    <lineage>
        <taxon>Bacteria</taxon>
        <taxon>Bacillati</taxon>
        <taxon>Bacillota</taxon>
        <taxon>Tissierellia</taxon>
        <taxon>Tissierellales</taxon>
        <taxon>Peptoniphilaceae</taxon>
        <taxon>Urinicoccus</taxon>
    </lineage>
</organism>
<dbReference type="CDD" id="cd00082">
    <property type="entry name" value="HisKA"/>
    <property type="match status" value="1"/>
</dbReference>
<name>A0A8H2M2W7_9FIRM</name>
<dbReference type="SMART" id="SM00388">
    <property type="entry name" value="HisKA"/>
    <property type="match status" value="1"/>
</dbReference>
<protein>
    <recommendedName>
        <fullName evidence="3">histidine kinase</fullName>
        <ecNumber evidence="3">2.7.13.3</ecNumber>
    </recommendedName>
</protein>
<dbReference type="Proteomes" id="UP000377798">
    <property type="component" value="Unassembled WGS sequence"/>
</dbReference>
<evidence type="ECO:0000256" key="5">
    <source>
        <dbReference type="ARBA" id="ARBA00022679"/>
    </source>
</evidence>
<dbReference type="SUPFAM" id="SSF55874">
    <property type="entry name" value="ATPase domain of HSP90 chaperone/DNA topoisomerase II/histidine kinase"/>
    <property type="match status" value="1"/>
</dbReference>
<dbReference type="InterPro" id="IPR003661">
    <property type="entry name" value="HisK_dim/P_dom"/>
</dbReference>
<dbReference type="Gene3D" id="6.10.340.10">
    <property type="match status" value="1"/>
</dbReference>
<sequence>MKNKPLRQQIFLFFFAFNLFLLALLWALQTIFLSDTYEMIREKEVREAIHLVGRHINSPDLPVVLKELEKSKNIVVQVSKDFEIPYLLEDYFQLDPDPKILKEDHIYTLKDGSQISLTFYALLSPVDATISTLRYQLRLVSIIMLVLSSLAAFYLSKMIARPIVRLNQEAKKLSKGFYQGNFQESGYREIQELSHTLTTASQDLALLDQDRRELLANVSHDLRTPLALIYSQAELIHDFPQEVTPDQSQIILREVTRLSKLVSDLLNKSALEAGRLPLDLSNYNLSQAIRDTIHQLQALDPGRNLRFTFYCQQDAWLEADENKINQVLYNLLVNAMAHSPQGGLIQVNQVLEKDRVLVSIKDQGPGIKEEDLPYIWDRYYKLDKNFSSNIPSTGLGLSIVKKIVLLHHGRVYVSSTGKSGSTFNLDLLLKQG</sequence>
<keyword evidence="8" id="KW-0472">Membrane</keyword>
<dbReference type="PRINTS" id="PR00344">
    <property type="entry name" value="BCTRLSENSOR"/>
</dbReference>
<dbReference type="InterPro" id="IPR036097">
    <property type="entry name" value="HisK_dim/P_sf"/>
</dbReference>
<keyword evidence="6" id="KW-0418">Kinase</keyword>
<dbReference type="InterPro" id="IPR050351">
    <property type="entry name" value="BphY/WalK/GraS-like"/>
</dbReference>
<proteinExistence type="predicted"/>
<evidence type="ECO:0000256" key="6">
    <source>
        <dbReference type="ARBA" id="ARBA00022777"/>
    </source>
</evidence>
<accession>A0A8H2M2W7</accession>
<evidence type="ECO:0000313" key="10">
    <source>
        <dbReference type="EMBL" id="VFB15609.1"/>
    </source>
</evidence>
<dbReference type="Pfam" id="PF02518">
    <property type="entry name" value="HATPase_c"/>
    <property type="match status" value="1"/>
</dbReference>
<dbReference type="PANTHER" id="PTHR45453:SF1">
    <property type="entry name" value="PHOSPHATE REGULON SENSOR PROTEIN PHOR"/>
    <property type="match status" value="1"/>
</dbReference>
<keyword evidence="11" id="KW-1185">Reference proteome</keyword>
<dbReference type="Gene3D" id="3.30.565.10">
    <property type="entry name" value="Histidine kinase-like ATPase, C-terminal domain"/>
    <property type="match status" value="1"/>
</dbReference>
<dbReference type="FunFam" id="3.30.565.10:FF:000006">
    <property type="entry name" value="Sensor histidine kinase WalK"/>
    <property type="match status" value="1"/>
</dbReference>
<dbReference type="InterPro" id="IPR005467">
    <property type="entry name" value="His_kinase_dom"/>
</dbReference>
<dbReference type="GO" id="GO:0004721">
    <property type="term" value="F:phosphoprotein phosphatase activity"/>
    <property type="evidence" value="ECO:0007669"/>
    <property type="project" value="TreeGrafter"/>
</dbReference>
<evidence type="ECO:0000256" key="7">
    <source>
        <dbReference type="ARBA" id="ARBA00023012"/>
    </source>
</evidence>
<reference evidence="10 11" key="1">
    <citation type="submission" date="2019-02" db="EMBL/GenBank/DDBJ databases">
        <authorList>
            <consortium name="Pathogen Informatics"/>
        </authorList>
    </citation>
    <scope>NUCLEOTIDE SEQUENCE [LARGE SCALE GENOMIC DNA]</scope>
    <source>
        <strain evidence="10 11">3012STDY7089603</strain>
    </source>
</reference>
<comment type="caution">
    <text evidence="10">The sequence shown here is derived from an EMBL/GenBank/DDBJ whole genome shotgun (WGS) entry which is preliminary data.</text>
</comment>
<dbReference type="AlphaFoldDB" id="A0A8H2M2W7"/>
<dbReference type="EC" id="2.7.13.3" evidence="3"/>
<keyword evidence="4" id="KW-0597">Phosphoprotein</keyword>
<feature type="domain" description="Histidine kinase" evidence="9">
    <location>
        <begin position="217"/>
        <end position="431"/>
    </location>
</feature>
<feature type="transmembrane region" description="Helical" evidence="8">
    <location>
        <begin position="135"/>
        <end position="155"/>
    </location>
</feature>